<evidence type="ECO:0000256" key="4">
    <source>
        <dbReference type="ARBA" id="ARBA00022989"/>
    </source>
</evidence>
<dbReference type="Proteomes" id="UP000736328">
    <property type="component" value="Unassembled WGS sequence"/>
</dbReference>
<evidence type="ECO:0000259" key="8">
    <source>
        <dbReference type="Pfam" id="PF17203"/>
    </source>
</evidence>
<feature type="transmembrane region" description="Helical" evidence="7">
    <location>
        <begin position="168"/>
        <end position="190"/>
    </location>
</feature>
<reference evidence="9" key="1">
    <citation type="submission" date="2020-07" db="EMBL/GenBank/DDBJ databases">
        <title>Huge and variable diversity of episymbiotic CPR bacteria and DPANN archaea in groundwater ecosystems.</title>
        <authorList>
            <person name="He C.Y."/>
            <person name="Keren R."/>
            <person name="Whittaker M."/>
            <person name="Farag I.F."/>
            <person name="Doudna J."/>
            <person name="Cate J.H.D."/>
            <person name="Banfield J.F."/>
        </authorList>
    </citation>
    <scope>NUCLEOTIDE SEQUENCE</scope>
    <source>
        <strain evidence="9">NC_groundwater_1520_Pr4_B-0.1um_53_5</strain>
    </source>
</reference>
<evidence type="ECO:0000256" key="1">
    <source>
        <dbReference type="ARBA" id="ARBA00004651"/>
    </source>
</evidence>
<dbReference type="Pfam" id="PF17203">
    <property type="entry name" value="sCache_3_2"/>
    <property type="match status" value="1"/>
</dbReference>
<dbReference type="AlphaFoldDB" id="A0A933I913"/>
<evidence type="ECO:0000256" key="7">
    <source>
        <dbReference type="SAM" id="Phobius"/>
    </source>
</evidence>
<feature type="domain" description="Single cache" evidence="8">
    <location>
        <begin position="38"/>
        <end position="148"/>
    </location>
</feature>
<keyword evidence="5 7" id="KW-0472">Membrane</keyword>
<evidence type="ECO:0000256" key="5">
    <source>
        <dbReference type="ARBA" id="ARBA00023136"/>
    </source>
</evidence>
<evidence type="ECO:0000313" key="9">
    <source>
        <dbReference type="EMBL" id="MBI4726075.1"/>
    </source>
</evidence>
<organism evidence="9 10">
    <name type="scientific">candidate division TA06 bacterium</name>
    <dbReference type="NCBI Taxonomy" id="2250710"/>
    <lineage>
        <taxon>Bacteria</taxon>
        <taxon>Bacteria division TA06</taxon>
    </lineage>
</organism>
<sequence length="440" mass="48928">MKRTVSIIISVILALAALGLTALALLQNKKPSGSAAPDELKTRSELIAKSLARSLSDPVANADDLSLSELMAQARSDYPEVSQIRVANSKGQIVAASEDDMVGQPLSLPDGIKTLTDENLLLQPASAGPKERSYWAAVPILLGKDKIGSLYLLTKGQAQPAASLKPAIPIPIVAGQAAALIIIILLLLALSAPKTITVATAGEALAEFERKKKDIEKELDARRKELRKVEAEAADHTRWLEMFRGEESDLTSQVKKMRQERTELDGVIDQGRKQLVEFEGLLRNKQSKLEEVSHHLTARIEEGIELDKRLVSIQQQEAELNTRMTELKKGEANLAQWLKQSKAEVQNLVQFIAEKRLEESELEQTIEEKRREASELEQKVEEMRDNIQEMSDICEQWTGEKERLSLEIGEKQKDLTAVMQLLEGSRARLEKLQKQETAVK</sequence>
<accession>A0A933I913</accession>
<evidence type="ECO:0000256" key="6">
    <source>
        <dbReference type="SAM" id="Coils"/>
    </source>
</evidence>
<dbReference type="EMBL" id="JACQXR010000030">
    <property type="protein sequence ID" value="MBI4726075.1"/>
    <property type="molecule type" value="Genomic_DNA"/>
</dbReference>
<evidence type="ECO:0000256" key="3">
    <source>
        <dbReference type="ARBA" id="ARBA00022692"/>
    </source>
</evidence>
<keyword evidence="2" id="KW-1003">Cell membrane</keyword>
<gene>
    <name evidence="9" type="ORF">HY768_02430</name>
</gene>
<evidence type="ECO:0000313" key="10">
    <source>
        <dbReference type="Proteomes" id="UP000736328"/>
    </source>
</evidence>
<comment type="caution">
    <text evidence="9">The sequence shown here is derived from an EMBL/GenBank/DDBJ whole genome shotgun (WGS) entry which is preliminary data.</text>
</comment>
<dbReference type="GO" id="GO:0005886">
    <property type="term" value="C:plasma membrane"/>
    <property type="evidence" value="ECO:0007669"/>
    <property type="project" value="UniProtKB-SubCell"/>
</dbReference>
<proteinExistence type="predicted"/>
<comment type="subcellular location">
    <subcellularLocation>
        <location evidence="1">Cell membrane</location>
        <topology evidence="1">Multi-pass membrane protein</topology>
    </subcellularLocation>
</comment>
<feature type="coiled-coil region" evidence="6">
    <location>
        <begin position="352"/>
        <end position="435"/>
    </location>
</feature>
<protein>
    <recommendedName>
        <fullName evidence="8">Single cache domain-containing protein</fullName>
    </recommendedName>
</protein>
<feature type="coiled-coil region" evidence="6">
    <location>
        <begin position="198"/>
        <end position="232"/>
    </location>
</feature>
<name>A0A933I913_UNCT6</name>
<keyword evidence="3 7" id="KW-0812">Transmembrane</keyword>
<evidence type="ECO:0000256" key="2">
    <source>
        <dbReference type="ARBA" id="ARBA00022475"/>
    </source>
</evidence>
<dbReference type="InterPro" id="IPR033463">
    <property type="entry name" value="sCache_3"/>
</dbReference>
<keyword evidence="6" id="KW-0175">Coiled coil</keyword>
<keyword evidence="4 7" id="KW-1133">Transmembrane helix</keyword>